<dbReference type="AlphaFoldDB" id="A0A4R6U8S8"/>
<feature type="compositionally biased region" description="Basic and acidic residues" evidence="1">
    <location>
        <begin position="158"/>
        <end position="170"/>
    </location>
</feature>
<comment type="caution">
    <text evidence="2">The sequence shown here is derived from an EMBL/GenBank/DDBJ whole genome shotgun (WGS) entry which is preliminary data.</text>
</comment>
<proteinExistence type="predicted"/>
<dbReference type="RefSeq" id="WP_133598341.1">
    <property type="nucleotide sequence ID" value="NZ_SNYL01000012.1"/>
</dbReference>
<feature type="compositionally biased region" description="Low complexity" evidence="1">
    <location>
        <begin position="113"/>
        <end position="125"/>
    </location>
</feature>
<dbReference type="EMBL" id="SNYL01000012">
    <property type="protein sequence ID" value="TDQ41373.1"/>
    <property type="molecule type" value="Genomic_DNA"/>
</dbReference>
<feature type="compositionally biased region" description="Low complexity" evidence="1">
    <location>
        <begin position="1"/>
        <end position="10"/>
    </location>
</feature>
<name>A0A4R6U8S8_9BURK</name>
<evidence type="ECO:0000313" key="2">
    <source>
        <dbReference type="EMBL" id="TDQ41373.1"/>
    </source>
</evidence>
<feature type="region of interest" description="Disordered" evidence="1">
    <location>
        <begin position="1"/>
        <end position="48"/>
    </location>
</feature>
<keyword evidence="3" id="KW-1185">Reference proteome</keyword>
<dbReference type="Proteomes" id="UP000295510">
    <property type="component" value="Unassembled WGS sequence"/>
</dbReference>
<sequence length="257" mass="26392">MLTISSVAVSPVPPQAPTVARVQPTTPVKVSDNVAPENQGVTAPVTPAGEGSRAQVVYAPSALPPVNPTGEVPLVNNFNNPAVPERMGLPPAQPELQRPTGQPGGGRAEAGGEEAQAAEAAQVRQPDAERASPGSAYGNEEAETGAANGQPTLAQRAAEAEQRRAERGPEVKNPALEAMDTQIKELLPNMWKASRAAVDMLIGEEARAAAAARAELLVPPKVASPPDRAAAEAAESYVRTASAPDRPAAGGNLDRLV</sequence>
<evidence type="ECO:0000256" key="1">
    <source>
        <dbReference type="SAM" id="MobiDB-lite"/>
    </source>
</evidence>
<feature type="region of interest" description="Disordered" evidence="1">
    <location>
        <begin position="65"/>
        <end position="177"/>
    </location>
</feature>
<evidence type="ECO:0000313" key="3">
    <source>
        <dbReference type="Proteomes" id="UP000295510"/>
    </source>
</evidence>
<accession>A0A4R6U8S8</accession>
<protein>
    <submittedName>
        <fullName evidence="2">Uncharacterized protein</fullName>
    </submittedName>
</protein>
<organism evidence="2 3">
    <name type="scientific">Tepidicella xavieri</name>
    <dbReference type="NCBI Taxonomy" id="360241"/>
    <lineage>
        <taxon>Bacteria</taxon>
        <taxon>Pseudomonadati</taxon>
        <taxon>Pseudomonadota</taxon>
        <taxon>Betaproteobacteria</taxon>
        <taxon>Burkholderiales</taxon>
        <taxon>Tepidicella</taxon>
    </lineage>
</organism>
<dbReference type="OrthoDB" id="8898676at2"/>
<gene>
    <name evidence="2" type="ORF">DFR43_11250</name>
</gene>
<feature type="region of interest" description="Disordered" evidence="1">
    <location>
        <begin position="222"/>
        <end position="257"/>
    </location>
</feature>
<reference evidence="2 3" key="1">
    <citation type="submission" date="2019-03" db="EMBL/GenBank/DDBJ databases">
        <title>Genomic Encyclopedia of Type Strains, Phase IV (KMG-IV): sequencing the most valuable type-strain genomes for metagenomic binning, comparative biology and taxonomic classification.</title>
        <authorList>
            <person name="Goeker M."/>
        </authorList>
    </citation>
    <scope>NUCLEOTIDE SEQUENCE [LARGE SCALE GENOMIC DNA]</scope>
    <source>
        <strain evidence="2 3">DSM 19605</strain>
    </source>
</reference>